<protein>
    <submittedName>
        <fullName evidence="10">ECF transporter ATPase MtsB</fullName>
        <ecNumber evidence="10">3.6.3.-</ecNumber>
    </submittedName>
</protein>
<evidence type="ECO:0000256" key="7">
    <source>
        <dbReference type="ARBA" id="ARBA00022967"/>
    </source>
</evidence>
<keyword evidence="10" id="KW-0378">Hydrolase</keyword>
<comment type="subcellular location">
    <subcellularLocation>
        <location evidence="1">Cell membrane</location>
        <topology evidence="1">Peripheral membrane protein</topology>
    </subcellularLocation>
</comment>
<dbReference type="AlphaFoldDB" id="A0A380KMH7"/>
<dbReference type="EC" id="3.6.3.-" evidence="10"/>
<dbReference type="Gene3D" id="3.40.50.300">
    <property type="entry name" value="P-loop containing nucleotide triphosphate hydrolases"/>
    <property type="match status" value="1"/>
</dbReference>
<keyword evidence="6" id="KW-0067">ATP-binding</keyword>
<evidence type="ECO:0000313" key="11">
    <source>
        <dbReference type="Proteomes" id="UP000255352"/>
    </source>
</evidence>
<evidence type="ECO:0000259" key="9">
    <source>
        <dbReference type="Pfam" id="PF00005"/>
    </source>
</evidence>
<evidence type="ECO:0000256" key="3">
    <source>
        <dbReference type="ARBA" id="ARBA00022448"/>
    </source>
</evidence>
<dbReference type="GO" id="GO:0043190">
    <property type="term" value="C:ATP-binding cassette (ABC) transporter complex"/>
    <property type="evidence" value="ECO:0007669"/>
    <property type="project" value="TreeGrafter"/>
</dbReference>
<accession>A0A380KMH7</accession>
<sequence>MKKIIEFKDFTFKYQAQQEPTLKDIQLSIYQGEKVLIIGPSGSGKSTLGQCLNGIIPNIYKGEHSGSLILDGQEAFDL</sequence>
<evidence type="ECO:0000256" key="5">
    <source>
        <dbReference type="ARBA" id="ARBA00022741"/>
    </source>
</evidence>
<dbReference type="GO" id="GO:0005524">
    <property type="term" value="F:ATP binding"/>
    <property type="evidence" value="ECO:0007669"/>
    <property type="project" value="UniProtKB-KW"/>
</dbReference>
<evidence type="ECO:0000256" key="6">
    <source>
        <dbReference type="ARBA" id="ARBA00022840"/>
    </source>
</evidence>
<keyword evidence="8" id="KW-0472">Membrane</keyword>
<keyword evidence="5" id="KW-0547">Nucleotide-binding</keyword>
<dbReference type="GO" id="GO:0042626">
    <property type="term" value="F:ATPase-coupled transmembrane transporter activity"/>
    <property type="evidence" value="ECO:0007669"/>
    <property type="project" value="TreeGrafter"/>
</dbReference>
<proteinExistence type="inferred from homology"/>
<dbReference type="Pfam" id="PF00005">
    <property type="entry name" value="ABC_tran"/>
    <property type="match status" value="1"/>
</dbReference>
<dbReference type="InterPro" id="IPR050095">
    <property type="entry name" value="ECF_ABC_transporter_ATP-bd"/>
</dbReference>
<evidence type="ECO:0000256" key="1">
    <source>
        <dbReference type="ARBA" id="ARBA00004202"/>
    </source>
</evidence>
<dbReference type="PANTHER" id="PTHR43553:SF27">
    <property type="entry name" value="ENERGY-COUPLING FACTOR TRANSPORTER ATP-BINDING PROTEIN ECFA2"/>
    <property type="match status" value="1"/>
</dbReference>
<evidence type="ECO:0000313" key="10">
    <source>
        <dbReference type="EMBL" id="SUN68448.1"/>
    </source>
</evidence>
<evidence type="ECO:0000256" key="2">
    <source>
        <dbReference type="ARBA" id="ARBA00005417"/>
    </source>
</evidence>
<name>A0A380KMH7_9STRE</name>
<dbReference type="PANTHER" id="PTHR43553">
    <property type="entry name" value="HEAVY METAL TRANSPORTER"/>
    <property type="match status" value="1"/>
</dbReference>
<dbReference type="SUPFAM" id="SSF52540">
    <property type="entry name" value="P-loop containing nucleoside triphosphate hydrolases"/>
    <property type="match status" value="1"/>
</dbReference>
<dbReference type="InterPro" id="IPR003439">
    <property type="entry name" value="ABC_transporter-like_ATP-bd"/>
</dbReference>
<feature type="domain" description="ABC transporter" evidence="9">
    <location>
        <begin position="22"/>
        <end position="74"/>
    </location>
</feature>
<reference evidence="10 11" key="1">
    <citation type="submission" date="2018-06" db="EMBL/GenBank/DDBJ databases">
        <authorList>
            <consortium name="Pathogen Informatics"/>
            <person name="Doyle S."/>
        </authorList>
    </citation>
    <scope>NUCLEOTIDE SEQUENCE [LARGE SCALE GENOMIC DNA]</scope>
    <source>
        <strain evidence="10 11">NCTC13760</strain>
    </source>
</reference>
<keyword evidence="3" id="KW-0813">Transport</keyword>
<keyword evidence="4" id="KW-1003">Cell membrane</keyword>
<keyword evidence="7" id="KW-1278">Translocase</keyword>
<dbReference type="GO" id="GO:0016887">
    <property type="term" value="F:ATP hydrolysis activity"/>
    <property type="evidence" value="ECO:0007669"/>
    <property type="project" value="InterPro"/>
</dbReference>
<dbReference type="EMBL" id="UHFP01000001">
    <property type="protein sequence ID" value="SUN68448.1"/>
    <property type="molecule type" value="Genomic_DNA"/>
</dbReference>
<evidence type="ECO:0000256" key="8">
    <source>
        <dbReference type="ARBA" id="ARBA00023136"/>
    </source>
</evidence>
<gene>
    <name evidence="10" type="primary">ykoD_2</name>
    <name evidence="10" type="ORF">NCTC13760_01137</name>
</gene>
<dbReference type="InterPro" id="IPR027417">
    <property type="entry name" value="P-loop_NTPase"/>
</dbReference>
<evidence type="ECO:0000256" key="4">
    <source>
        <dbReference type="ARBA" id="ARBA00022475"/>
    </source>
</evidence>
<dbReference type="Proteomes" id="UP000255352">
    <property type="component" value="Unassembled WGS sequence"/>
</dbReference>
<organism evidence="10 11">
    <name type="scientific">Streptococcus infantarius</name>
    <dbReference type="NCBI Taxonomy" id="102684"/>
    <lineage>
        <taxon>Bacteria</taxon>
        <taxon>Bacillati</taxon>
        <taxon>Bacillota</taxon>
        <taxon>Bacilli</taxon>
        <taxon>Lactobacillales</taxon>
        <taxon>Streptococcaceae</taxon>
        <taxon>Streptococcus</taxon>
    </lineage>
</organism>
<comment type="similarity">
    <text evidence="2">Belongs to the ABC transporter superfamily.</text>
</comment>